<sequence length="397" mass="42964">MVCCSSTGIAFAIGPHCFYNHKNDQIADNTSHQQRVCRAGTAAAFIVKLSLTTATSALYLHWLWRHMERNPSKLEPPLLAFSAIATCLAKPHKLLPLAIFTLGTIVVQPSVATTQQIIAIPNGDSIHEDFSGPFTAANSNPTVFGGTLANGSLAFFSTLVQGEVVQILQDNYIANIIFLGIVSQENIVPNMNGSFFNLSAGLFGKVLLNTFSKDFAKIFFRVSQDDSSKLIECFTYNATYTATFDLPSNGQQNVSAKLKCQNYRDTTHGGVISIVALSSSSQTKYYADFSDEPGHPTGLAGLMSGIESLMQNFTLSGHFGAVTALNDVATGYGLSVFGALSCILLDVVALRHSQASYMNSFSMVHRVTMNLVVDPLNSDGKNQSGANRYGNRLQKRW</sequence>
<evidence type="ECO:0000313" key="2">
    <source>
        <dbReference type="EMBL" id="OCK86370.1"/>
    </source>
</evidence>
<keyword evidence="1" id="KW-1133">Transmembrane helix</keyword>
<organism evidence="2 3">
    <name type="scientific">Lepidopterella palustris CBS 459.81</name>
    <dbReference type="NCBI Taxonomy" id="1314670"/>
    <lineage>
        <taxon>Eukaryota</taxon>
        <taxon>Fungi</taxon>
        <taxon>Dikarya</taxon>
        <taxon>Ascomycota</taxon>
        <taxon>Pezizomycotina</taxon>
        <taxon>Dothideomycetes</taxon>
        <taxon>Pleosporomycetidae</taxon>
        <taxon>Mytilinidiales</taxon>
        <taxon>Argynnaceae</taxon>
        <taxon>Lepidopterella</taxon>
    </lineage>
</organism>
<feature type="transmembrane region" description="Helical" evidence="1">
    <location>
        <begin position="332"/>
        <end position="350"/>
    </location>
</feature>
<proteinExistence type="predicted"/>
<protein>
    <submittedName>
        <fullName evidence="2">Uncharacterized protein</fullName>
    </submittedName>
</protein>
<name>A0A8E2EM96_9PEZI</name>
<dbReference type="EMBL" id="KV744806">
    <property type="protein sequence ID" value="OCK86370.1"/>
    <property type="molecule type" value="Genomic_DNA"/>
</dbReference>
<accession>A0A8E2EM96</accession>
<keyword evidence="3" id="KW-1185">Reference proteome</keyword>
<gene>
    <name evidence="2" type="ORF">K432DRAFT_431067</name>
</gene>
<dbReference type="Proteomes" id="UP000250266">
    <property type="component" value="Unassembled WGS sequence"/>
</dbReference>
<keyword evidence="1" id="KW-0472">Membrane</keyword>
<evidence type="ECO:0000256" key="1">
    <source>
        <dbReference type="SAM" id="Phobius"/>
    </source>
</evidence>
<dbReference type="AlphaFoldDB" id="A0A8E2EM96"/>
<evidence type="ECO:0000313" key="3">
    <source>
        <dbReference type="Proteomes" id="UP000250266"/>
    </source>
</evidence>
<dbReference type="OrthoDB" id="5322539at2759"/>
<keyword evidence="1" id="KW-0812">Transmembrane</keyword>
<reference evidence="2 3" key="1">
    <citation type="journal article" date="2016" name="Nat. Commun.">
        <title>Ectomycorrhizal ecology is imprinted in the genome of the dominant symbiotic fungus Cenococcum geophilum.</title>
        <authorList>
            <consortium name="DOE Joint Genome Institute"/>
            <person name="Peter M."/>
            <person name="Kohler A."/>
            <person name="Ohm R.A."/>
            <person name="Kuo A."/>
            <person name="Krutzmann J."/>
            <person name="Morin E."/>
            <person name="Arend M."/>
            <person name="Barry K.W."/>
            <person name="Binder M."/>
            <person name="Choi C."/>
            <person name="Clum A."/>
            <person name="Copeland A."/>
            <person name="Grisel N."/>
            <person name="Haridas S."/>
            <person name="Kipfer T."/>
            <person name="LaButti K."/>
            <person name="Lindquist E."/>
            <person name="Lipzen A."/>
            <person name="Maire R."/>
            <person name="Meier B."/>
            <person name="Mihaltcheva S."/>
            <person name="Molinier V."/>
            <person name="Murat C."/>
            <person name="Poggeler S."/>
            <person name="Quandt C.A."/>
            <person name="Sperisen C."/>
            <person name="Tritt A."/>
            <person name="Tisserant E."/>
            <person name="Crous P.W."/>
            <person name="Henrissat B."/>
            <person name="Nehls U."/>
            <person name="Egli S."/>
            <person name="Spatafora J.W."/>
            <person name="Grigoriev I.V."/>
            <person name="Martin F.M."/>
        </authorList>
    </citation>
    <scope>NUCLEOTIDE SEQUENCE [LARGE SCALE GENOMIC DNA]</scope>
    <source>
        <strain evidence="2 3">CBS 459.81</strain>
    </source>
</reference>